<dbReference type="GO" id="GO:0005615">
    <property type="term" value="C:extracellular space"/>
    <property type="evidence" value="ECO:0000318"/>
    <property type="project" value="GO_Central"/>
</dbReference>
<dbReference type="GO" id="GO:0061028">
    <property type="term" value="P:establishment of endothelial barrier"/>
    <property type="evidence" value="ECO:0007669"/>
    <property type="project" value="Ensembl"/>
</dbReference>
<dbReference type="GO" id="GO:0010827">
    <property type="term" value="P:regulation of D-glucose transmembrane transport"/>
    <property type="evidence" value="ECO:0007669"/>
    <property type="project" value="Ensembl"/>
</dbReference>
<dbReference type="GO" id="GO:0001975">
    <property type="term" value="P:response to amphetamine"/>
    <property type="evidence" value="ECO:0007669"/>
    <property type="project" value="Ensembl"/>
</dbReference>
<dbReference type="GO" id="GO:0001666">
    <property type="term" value="P:response to hypoxia"/>
    <property type="evidence" value="ECO:0007669"/>
    <property type="project" value="Ensembl"/>
</dbReference>
<dbReference type="GO" id="GO:0045793">
    <property type="term" value="P:positive regulation of cell size"/>
    <property type="evidence" value="ECO:0007669"/>
    <property type="project" value="Ensembl"/>
</dbReference>
<dbReference type="GO" id="GO:0070588">
    <property type="term" value="P:calcium ion transmembrane transport"/>
    <property type="evidence" value="ECO:0007669"/>
    <property type="project" value="Ensembl"/>
</dbReference>
<reference evidence="10 11" key="1">
    <citation type="journal article" date="2008" name="Nature">
        <title>Genome analysis of the platypus reveals unique signatures of evolution.</title>
        <authorList>
            <person name="Warren W.C."/>
            <person name="Hillier L.W."/>
            <person name="Marshall Graves J.A."/>
            <person name="Birney E."/>
            <person name="Ponting C.P."/>
            <person name="Grutzner F."/>
            <person name="Belov K."/>
            <person name="Miller W."/>
            <person name="Clarke L."/>
            <person name="Chinwalla A.T."/>
            <person name="Yang S.P."/>
            <person name="Heger A."/>
            <person name="Locke D.P."/>
            <person name="Miethke P."/>
            <person name="Waters P.D."/>
            <person name="Veyrunes F."/>
            <person name="Fulton L."/>
            <person name="Fulton B."/>
            <person name="Graves T."/>
            <person name="Wallis J."/>
            <person name="Puente X.S."/>
            <person name="Lopez-Otin C."/>
            <person name="Ordonez G.R."/>
            <person name="Eichler E.E."/>
            <person name="Chen L."/>
            <person name="Cheng Z."/>
            <person name="Deakin J.E."/>
            <person name="Alsop A."/>
            <person name="Thompson K."/>
            <person name="Kirby P."/>
            <person name="Papenfuss A.T."/>
            <person name="Wakefield M.J."/>
            <person name="Olender T."/>
            <person name="Lancet D."/>
            <person name="Huttley G.A."/>
            <person name="Smit A.F."/>
            <person name="Pask A."/>
            <person name="Temple-Smith P."/>
            <person name="Batzer M.A."/>
            <person name="Walker J.A."/>
            <person name="Konkel M.K."/>
            <person name="Harris R.S."/>
            <person name="Whittington C.M."/>
            <person name="Wong E.S."/>
            <person name="Gemmell N.J."/>
            <person name="Buschiazzo E."/>
            <person name="Vargas Jentzsch I.M."/>
            <person name="Merkel A."/>
            <person name="Schmitz J."/>
            <person name="Zemann A."/>
            <person name="Churakov G."/>
            <person name="Kriegs J.O."/>
            <person name="Brosius J."/>
            <person name="Murchison E.P."/>
            <person name="Sachidanandam R."/>
            <person name="Smith C."/>
            <person name="Hannon G.J."/>
            <person name="Tsend-Ayush E."/>
            <person name="McMillan D."/>
            <person name="Attenborough R."/>
            <person name="Rens W."/>
            <person name="Ferguson-Smith M."/>
            <person name="Lefevre C.M."/>
            <person name="Sharp J.A."/>
            <person name="Nicholas K.R."/>
            <person name="Ray D.A."/>
            <person name="Kube M."/>
            <person name="Reinhardt R."/>
            <person name="Pringle T.H."/>
            <person name="Taylor J."/>
            <person name="Jones R.C."/>
            <person name="Nixon B."/>
            <person name="Dacheux J.L."/>
            <person name="Niwa H."/>
            <person name="Sekita Y."/>
            <person name="Huang X."/>
            <person name="Stark A."/>
            <person name="Kheradpour P."/>
            <person name="Kellis M."/>
            <person name="Flicek P."/>
            <person name="Chen Y."/>
            <person name="Webber C."/>
            <person name="Hardison R."/>
            <person name="Nelson J."/>
            <person name="Hallsworth-Pepin K."/>
            <person name="Delehaunty K."/>
            <person name="Markovic C."/>
            <person name="Minx P."/>
            <person name="Feng Y."/>
            <person name="Kremitzki C."/>
            <person name="Mitreva M."/>
            <person name="Glasscock J."/>
            <person name="Wylie T."/>
            <person name="Wohldmann P."/>
            <person name="Thiru P."/>
            <person name="Nhan M.N."/>
            <person name="Pohl C.S."/>
            <person name="Smith S.M."/>
            <person name="Hou S."/>
            <person name="Nefedov M."/>
            <person name="de Jong P.J."/>
            <person name="Renfree M.B."/>
            <person name="Mardis E.R."/>
            <person name="Wilson R.K."/>
        </authorList>
    </citation>
    <scope>NUCLEOTIDE SEQUENCE [LARGE SCALE GENOMIC DNA]</scope>
    <source>
        <strain evidence="10 11">Glennie</strain>
    </source>
</reference>
<evidence type="ECO:0000259" key="9">
    <source>
        <dbReference type="SMART" id="SM00272"/>
    </source>
</evidence>
<dbReference type="GO" id="GO:0007200">
    <property type="term" value="P:phospholipase C-activating G protein-coupled receptor signaling pathway"/>
    <property type="evidence" value="ECO:0007669"/>
    <property type="project" value="Ensembl"/>
</dbReference>
<dbReference type="GO" id="GO:1902287">
    <property type="term" value="P:semaphorin-plexin signaling pathway involved in axon guidance"/>
    <property type="evidence" value="ECO:0007669"/>
    <property type="project" value="Ensembl"/>
</dbReference>
<dbReference type="GO" id="GO:0031707">
    <property type="term" value="F:endothelin A receptor binding"/>
    <property type="evidence" value="ECO:0000318"/>
    <property type="project" value="GO_Central"/>
</dbReference>
<dbReference type="GO" id="GO:0072112">
    <property type="term" value="P:podocyte differentiation"/>
    <property type="evidence" value="ECO:0007669"/>
    <property type="project" value="Ensembl"/>
</dbReference>
<dbReference type="GO" id="GO:0071373">
    <property type="term" value="P:cellular response to luteinizing hormone stimulus"/>
    <property type="evidence" value="ECO:0007669"/>
    <property type="project" value="Ensembl"/>
</dbReference>
<dbReference type="GO" id="GO:0006885">
    <property type="term" value="P:regulation of pH"/>
    <property type="evidence" value="ECO:0007669"/>
    <property type="project" value="Ensembl"/>
</dbReference>
<dbReference type="GO" id="GO:0097018">
    <property type="term" value="P:renal albumin absorption"/>
    <property type="evidence" value="ECO:0007669"/>
    <property type="project" value="Ensembl"/>
</dbReference>
<dbReference type="SMART" id="SM00272">
    <property type="entry name" value="END"/>
    <property type="match status" value="2"/>
</dbReference>
<feature type="signal peptide" evidence="8">
    <location>
        <begin position="1"/>
        <end position="25"/>
    </location>
</feature>
<reference evidence="10" key="3">
    <citation type="submission" date="2025-09" db="UniProtKB">
        <authorList>
            <consortium name="Ensembl"/>
        </authorList>
    </citation>
    <scope>IDENTIFICATION</scope>
    <source>
        <strain evidence="10">Glennie</strain>
    </source>
</reference>
<dbReference type="OrthoDB" id="8873756at2759"/>
<dbReference type="GO" id="GO:0070371">
    <property type="term" value="P:ERK1 and ERK2 cascade"/>
    <property type="evidence" value="ECO:0007669"/>
    <property type="project" value="Ensembl"/>
</dbReference>
<dbReference type="GO" id="GO:0050850">
    <property type="term" value="P:positive regulation of calcium-mediated signaling"/>
    <property type="evidence" value="ECO:0007669"/>
    <property type="project" value="Ensembl"/>
</dbReference>
<dbReference type="GO" id="GO:0010629">
    <property type="term" value="P:negative regulation of gene expression"/>
    <property type="evidence" value="ECO:0007669"/>
    <property type="project" value="Ensembl"/>
</dbReference>
<dbReference type="InterPro" id="IPR020475">
    <property type="entry name" value="Endothelin"/>
</dbReference>
<dbReference type="GO" id="GO:0031583">
    <property type="term" value="P:phospholipase D-activating G protein-coupled receptor signaling pathway"/>
    <property type="evidence" value="ECO:0007669"/>
    <property type="project" value="Ensembl"/>
</dbReference>
<dbReference type="GO" id="GO:0014824">
    <property type="term" value="P:artery smooth muscle contraction"/>
    <property type="evidence" value="ECO:0007669"/>
    <property type="project" value="Ensembl"/>
</dbReference>
<dbReference type="GO" id="GO:0003100">
    <property type="term" value="P:regulation of systemic arterial blood pressure by endothelin"/>
    <property type="evidence" value="ECO:0000318"/>
    <property type="project" value="GO_Central"/>
</dbReference>
<dbReference type="GO" id="GO:0030335">
    <property type="term" value="P:positive regulation of cell migration"/>
    <property type="evidence" value="ECO:0007669"/>
    <property type="project" value="Ensembl"/>
</dbReference>
<feature type="domain" description="Endothelin-like toxin" evidence="9">
    <location>
        <begin position="52"/>
        <end position="73"/>
    </location>
</feature>
<evidence type="ECO:0000256" key="5">
    <source>
        <dbReference type="ARBA" id="ARBA00023322"/>
    </source>
</evidence>
<dbReference type="GO" id="GO:0061626">
    <property type="term" value="P:pharyngeal arch artery morphogenesis"/>
    <property type="evidence" value="ECO:0007669"/>
    <property type="project" value="Ensembl"/>
</dbReference>
<keyword evidence="5" id="KW-0839">Vasoconstrictor</keyword>
<dbReference type="GO" id="GO:0007589">
    <property type="term" value="P:body fluid secretion"/>
    <property type="evidence" value="ECO:0007669"/>
    <property type="project" value="Ensembl"/>
</dbReference>
<dbReference type="InParanoid" id="F6WZM8"/>
<dbReference type="STRING" id="9258.ENSOANP00000011454"/>
<dbReference type="GO" id="GO:0043491">
    <property type="term" value="P:phosphatidylinositol 3-kinase/protein kinase B signal transduction"/>
    <property type="evidence" value="ECO:0007669"/>
    <property type="project" value="Ensembl"/>
</dbReference>
<dbReference type="GO" id="GO:0019229">
    <property type="term" value="P:regulation of vasoconstriction"/>
    <property type="evidence" value="ECO:0007669"/>
    <property type="project" value="InterPro"/>
</dbReference>
<reference evidence="10" key="2">
    <citation type="submission" date="2025-08" db="UniProtKB">
        <authorList>
            <consortium name="Ensembl"/>
        </authorList>
    </citation>
    <scope>IDENTIFICATION</scope>
    <source>
        <strain evidence="10">Glennie</strain>
    </source>
</reference>
<accession>F6WZM8</accession>
<dbReference type="Bgee" id="ENSOANG00000007197">
    <property type="expression patterns" value="Expressed in ovary and 7 other cell types or tissues"/>
</dbReference>
<name>F6WZM8_ORNAN</name>
<gene>
    <name evidence="10" type="primary">EDN1</name>
</gene>
<dbReference type="GO" id="GO:0030878">
    <property type="term" value="P:thyroid gland development"/>
    <property type="evidence" value="ECO:0007669"/>
    <property type="project" value="Ensembl"/>
</dbReference>
<dbReference type="GO" id="GO:0003253">
    <property type="term" value="P:cardiac neural crest cell migration involved in outflow tract morphogenesis"/>
    <property type="evidence" value="ECO:0007669"/>
    <property type="project" value="Ensembl"/>
</dbReference>
<dbReference type="GO" id="GO:0005125">
    <property type="term" value="F:cytokine activity"/>
    <property type="evidence" value="ECO:0007669"/>
    <property type="project" value="Ensembl"/>
</dbReference>
<dbReference type="GO" id="GO:0030072">
    <property type="term" value="P:peptide hormone secretion"/>
    <property type="evidence" value="ECO:0007669"/>
    <property type="project" value="Ensembl"/>
</dbReference>
<dbReference type="eggNOG" id="ENOG502S1NV">
    <property type="taxonomic scope" value="Eukaryota"/>
</dbReference>
<dbReference type="GO" id="GO:0014034">
    <property type="term" value="P:neural crest cell fate commitment"/>
    <property type="evidence" value="ECO:0007669"/>
    <property type="project" value="Ensembl"/>
</dbReference>
<evidence type="ECO:0000256" key="1">
    <source>
        <dbReference type="ARBA" id="ARBA00004613"/>
    </source>
</evidence>
<evidence type="ECO:0000313" key="11">
    <source>
        <dbReference type="Proteomes" id="UP000002279"/>
    </source>
</evidence>
<dbReference type="GO" id="GO:0007585">
    <property type="term" value="P:respiratory gaseous exchange by respiratory system"/>
    <property type="evidence" value="ECO:0007669"/>
    <property type="project" value="Ensembl"/>
</dbReference>
<proteinExistence type="inferred from homology"/>
<dbReference type="GO" id="GO:0030185">
    <property type="term" value="P:nitric oxide transport"/>
    <property type="evidence" value="ECO:0007669"/>
    <property type="project" value="Ensembl"/>
</dbReference>
<dbReference type="GO" id="GO:0048661">
    <property type="term" value="P:positive regulation of smooth muscle cell proliferation"/>
    <property type="evidence" value="ECO:0007669"/>
    <property type="project" value="Ensembl"/>
</dbReference>
<dbReference type="GO" id="GO:0051216">
    <property type="term" value="P:cartilage development"/>
    <property type="evidence" value="ECO:0007669"/>
    <property type="project" value="Ensembl"/>
</dbReference>
<keyword evidence="3" id="KW-0964">Secreted</keyword>
<keyword evidence="11" id="KW-1185">Reference proteome</keyword>
<dbReference type="GO" id="GO:0003094">
    <property type="term" value="P:glomerular filtration"/>
    <property type="evidence" value="ECO:0007669"/>
    <property type="project" value="Ensembl"/>
</dbReference>
<dbReference type="GO" id="GO:0045840">
    <property type="term" value="P:positive regulation of mitotic nuclear division"/>
    <property type="evidence" value="ECO:0007669"/>
    <property type="project" value="Ensembl"/>
</dbReference>
<dbReference type="GO" id="GO:0046887">
    <property type="term" value="P:positive regulation of hormone secretion"/>
    <property type="evidence" value="ECO:0007669"/>
    <property type="project" value="Ensembl"/>
</dbReference>
<dbReference type="GO" id="GO:0019722">
    <property type="term" value="P:calcium-mediated signaling"/>
    <property type="evidence" value="ECO:0007669"/>
    <property type="project" value="Ensembl"/>
</dbReference>
<dbReference type="GO" id="GO:0005737">
    <property type="term" value="C:cytoplasm"/>
    <property type="evidence" value="ECO:0007669"/>
    <property type="project" value="Ensembl"/>
</dbReference>
<feature type="chain" id="PRO_5027797771" description="Endothelin-1" evidence="8">
    <location>
        <begin position="26"/>
        <end position="215"/>
    </location>
</feature>
<dbReference type="GO" id="GO:0061051">
    <property type="term" value="P:positive regulation of cell growth involved in cardiac muscle cell development"/>
    <property type="evidence" value="ECO:0007669"/>
    <property type="project" value="Ensembl"/>
</dbReference>
<protein>
    <recommendedName>
        <fullName evidence="6">Endothelin-1</fullName>
    </recommendedName>
</protein>
<dbReference type="PRINTS" id="PR00365">
    <property type="entry name" value="ENDOTHELIN"/>
</dbReference>
<dbReference type="GO" id="GO:0006366">
    <property type="term" value="P:transcription by RNA polymerase II"/>
    <property type="evidence" value="ECO:0007669"/>
    <property type="project" value="Ensembl"/>
</dbReference>
<dbReference type="GO" id="GO:0006874">
    <property type="term" value="P:intracellular calcium ion homeostasis"/>
    <property type="evidence" value="ECO:0000318"/>
    <property type="project" value="GO_Central"/>
</dbReference>
<dbReference type="GO" id="GO:0007005">
    <property type="term" value="P:mitochondrion organization"/>
    <property type="evidence" value="ECO:0007669"/>
    <property type="project" value="Ensembl"/>
</dbReference>
<dbReference type="AlphaFoldDB" id="F6WZM8"/>
<dbReference type="GeneID" id="100084367"/>
<dbReference type="GO" id="GO:1905653">
    <property type="term" value="P:positive regulation of artery morphogenesis"/>
    <property type="evidence" value="ECO:0007669"/>
    <property type="project" value="Ensembl"/>
</dbReference>
<dbReference type="GO" id="GO:0001569">
    <property type="term" value="P:branching involved in blood vessel morphogenesis"/>
    <property type="evidence" value="ECO:0007669"/>
    <property type="project" value="Ensembl"/>
</dbReference>
<dbReference type="GO" id="GO:0035050">
    <property type="term" value="P:embryonic heart tube development"/>
    <property type="evidence" value="ECO:0007669"/>
    <property type="project" value="Ensembl"/>
</dbReference>
<evidence type="ECO:0000256" key="2">
    <source>
        <dbReference type="ARBA" id="ARBA00010959"/>
    </source>
</evidence>
<dbReference type="GO" id="GO:0086101">
    <property type="term" value="P:endothelin receptor signaling pathway involved in heart process"/>
    <property type="evidence" value="ECO:0007669"/>
    <property type="project" value="Ensembl"/>
</dbReference>
<evidence type="ECO:0000313" key="10">
    <source>
        <dbReference type="Ensembl" id="ENSOANP00000011454.3"/>
    </source>
</evidence>
<dbReference type="GO" id="GO:0060385">
    <property type="term" value="P:axonogenesis involved in innervation"/>
    <property type="evidence" value="ECO:0007669"/>
    <property type="project" value="Ensembl"/>
</dbReference>
<dbReference type="GO" id="GO:0044751">
    <property type="term" value="P:cellular response to human chorionic gonadotropin stimulus"/>
    <property type="evidence" value="ECO:0007669"/>
    <property type="project" value="Ensembl"/>
</dbReference>
<dbReference type="InterPro" id="IPR001928">
    <property type="entry name" value="Endothln-like_toxin"/>
</dbReference>
<dbReference type="GO" id="GO:0023019">
    <property type="term" value="P:signal transduction involved in regulation of gene expression"/>
    <property type="evidence" value="ECO:0007669"/>
    <property type="project" value="Ensembl"/>
</dbReference>
<dbReference type="GO" id="GO:0072011">
    <property type="term" value="P:glomerular endothelium development"/>
    <property type="evidence" value="ECO:0007669"/>
    <property type="project" value="Ensembl"/>
</dbReference>
<dbReference type="GO" id="GO:0030202">
    <property type="term" value="P:heparin proteoglycan metabolic process"/>
    <property type="evidence" value="ECO:0007669"/>
    <property type="project" value="Ensembl"/>
</dbReference>
<dbReference type="GO" id="GO:0000122">
    <property type="term" value="P:negative regulation of transcription by RNA polymerase II"/>
    <property type="evidence" value="ECO:0007669"/>
    <property type="project" value="Ensembl"/>
</dbReference>
<dbReference type="GO" id="GO:0042474">
    <property type="term" value="P:middle ear morphogenesis"/>
    <property type="evidence" value="ECO:0007669"/>
    <property type="project" value="Ensembl"/>
</dbReference>
<dbReference type="GO" id="GO:0035810">
    <property type="term" value="P:positive regulation of urine volume"/>
    <property type="evidence" value="ECO:0007669"/>
    <property type="project" value="Ensembl"/>
</dbReference>
<dbReference type="GO" id="GO:1900182">
    <property type="term" value="P:positive regulation of protein localization to nucleus"/>
    <property type="evidence" value="ECO:0007669"/>
    <property type="project" value="Ensembl"/>
</dbReference>
<dbReference type="FunCoup" id="F6WZM8">
    <property type="interactions" value="839"/>
</dbReference>
<dbReference type="GO" id="GO:0035815">
    <property type="term" value="P:positive regulation of renal sodium excretion"/>
    <property type="evidence" value="ECO:0007669"/>
    <property type="project" value="Ensembl"/>
</dbReference>
<dbReference type="GO" id="GO:0070301">
    <property type="term" value="P:cellular response to hydrogen peroxide"/>
    <property type="evidence" value="ECO:0007669"/>
    <property type="project" value="Ensembl"/>
</dbReference>
<dbReference type="Pfam" id="PF00322">
    <property type="entry name" value="Endothelin"/>
    <property type="match status" value="1"/>
</dbReference>
<dbReference type="GO" id="GO:0031394">
    <property type="term" value="P:positive regulation of prostaglandin biosynthetic process"/>
    <property type="evidence" value="ECO:0007669"/>
    <property type="project" value="Ensembl"/>
</dbReference>
<dbReference type="PANTHER" id="PTHR13874">
    <property type="entry name" value="ENDOTHELIN"/>
    <property type="match status" value="1"/>
</dbReference>
<dbReference type="GO" id="GO:0005179">
    <property type="term" value="F:hormone activity"/>
    <property type="evidence" value="ECO:0000318"/>
    <property type="project" value="GO_Central"/>
</dbReference>
<feature type="domain" description="Endothelin-like toxin" evidence="9">
    <location>
        <begin position="109"/>
        <end position="130"/>
    </location>
</feature>
<keyword evidence="4" id="KW-0838">Vasoactive</keyword>
<dbReference type="GO" id="GO:0046330">
    <property type="term" value="P:positive regulation of JNK cascade"/>
    <property type="evidence" value="ECO:0007669"/>
    <property type="project" value="Ensembl"/>
</dbReference>
<dbReference type="GO" id="GO:0045987">
    <property type="term" value="P:positive regulation of smooth muscle contraction"/>
    <property type="evidence" value="ECO:0000318"/>
    <property type="project" value="GO_Central"/>
</dbReference>
<comment type="subcellular location">
    <subcellularLocation>
        <location evidence="1">Secreted</location>
    </subcellularLocation>
</comment>
<dbReference type="InterPro" id="IPR019764">
    <property type="entry name" value="Endothelin_toxin_CS"/>
</dbReference>
<comment type="similarity">
    <text evidence="2">Belongs to the endothelin/sarafotoxin family.</text>
</comment>
<dbReference type="GO" id="GO:0160195">
    <property type="term" value="P:negative regulation of phospholipase C/protein kinase C signal transduction"/>
    <property type="evidence" value="ECO:0007669"/>
    <property type="project" value="Ensembl"/>
</dbReference>
<comment type="function">
    <text evidence="7">Endothelins are endothelium-derived vasoconstrictor peptides. Probable ligand for G-protein coupled receptors EDNRA and EDNRB which activates PTK2B, BCAR1, BCAR3 and, GTPases RAP1 and RHOA cascade in glomerular mesangial cells. Also binds the DEAR/FBXW7-AS1 receptor. Promotes mesenteric arterial wall remodeling via activation of ROCK signaling and subsequent colocalization of NFATC3 with F-actin filaments. NFATC3 then translocates to the nucleus where it subsequently promotes the transcription of the smooth muscle hypertrophy and differentiation marker ACTA2.</text>
</comment>
<dbReference type="GO" id="GO:0051248">
    <property type="term" value="P:negative regulation of protein metabolic process"/>
    <property type="evidence" value="ECO:0007669"/>
    <property type="project" value="Ensembl"/>
</dbReference>
<evidence type="ECO:0000256" key="7">
    <source>
        <dbReference type="ARBA" id="ARBA00046081"/>
    </source>
</evidence>
<dbReference type="GO" id="GO:0043123">
    <property type="term" value="P:positive regulation of canonical NF-kappaB signal transduction"/>
    <property type="evidence" value="ECO:0007669"/>
    <property type="project" value="Ensembl"/>
</dbReference>
<keyword evidence="8" id="KW-0732">Signal</keyword>
<dbReference type="GO" id="GO:0009953">
    <property type="term" value="P:dorsal/ventral pattern formation"/>
    <property type="evidence" value="ECO:0007669"/>
    <property type="project" value="Ensembl"/>
</dbReference>
<dbReference type="GO" id="GO:0043179">
    <property type="term" value="P:rhythmic excitation"/>
    <property type="evidence" value="ECO:0007669"/>
    <property type="project" value="Ensembl"/>
</dbReference>
<dbReference type="GO" id="GO:0097237">
    <property type="term" value="P:cellular response to toxic substance"/>
    <property type="evidence" value="ECO:0007669"/>
    <property type="project" value="Ensembl"/>
</dbReference>
<dbReference type="GO" id="GO:0014826">
    <property type="term" value="P:vein smooth muscle contraction"/>
    <property type="evidence" value="ECO:0000318"/>
    <property type="project" value="GO_Central"/>
</dbReference>
<dbReference type="GO" id="GO:1903537">
    <property type="term" value="P:meiotic cell cycle process involved in oocyte maturation"/>
    <property type="evidence" value="ECO:0007669"/>
    <property type="project" value="Ensembl"/>
</dbReference>
<dbReference type="PANTHER" id="PTHR13874:SF10">
    <property type="entry name" value="ENDOTHELIN-1"/>
    <property type="match status" value="1"/>
</dbReference>
<dbReference type="GO" id="GO:0060298">
    <property type="term" value="P:positive regulation of sarcomere organization"/>
    <property type="evidence" value="ECO:0007669"/>
    <property type="project" value="Ensembl"/>
</dbReference>
<dbReference type="GO" id="GO:0048675">
    <property type="term" value="P:axon extension"/>
    <property type="evidence" value="ECO:0007669"/>
    <property type="project" value="Ensembl"/>
</dbReference>
<dbReference type="GO" id="GO:0071372">
    <property type="term" value="P:cellular response to follicle-stimulating hormone stimulus"/>
    <property type="evidence" value="ECO:0007669"/>
    <property type="project" value="Ensembl"/>
</dbReference>
<dbReference type="GO" id="GO:0007193">
    <property type="term" value="P:adenylate cyclase-inhibiting G protein-coupled receptor signaling pathway"/>
    <property type="evidence" value="ECO:0007669"/>
    <property type="project" value="Ensembl"/>
</dbReference>
<dbReference type="GO" id="GO:0070101">
    <property type="term" value="P:positive regulation of chemokine-mediated signaling pathway"/>
    <property type="evidence" value="ECO:0007669"/>
    <property type="project" value="Ensembl"/>
</dbReference>
<dbReference type="RefSeq" id="XP_001514862.1">
    <property type="nucleotide sequence ID" value="XM_001514812.4"/>
</dbReference>
<dbReference type="PROSITE" id="PS00270">
    <property type="entry name" value="ENDOTHELIN"/>
    <property type="match status" value="2"/>
</dbReference>
<dbReference type="KEGG" id="oaa:100084367"/>
<sequence length="215" mass="24532">MDYFQMIFSLLFVVFQGALETAVLGADLSTGIGTGVEVHPPPAPWRPRRTKRCSCSSLLDKECVYFCHLDIIWINTPEHTVPYGLGGPSRSKRALQDSFPAKQSDGNNRCQCANQKDKKCWDFCQAGKELWAQNTLEKGRKQLKKGEQCADLGLKCVYWQLVNRRKMRRMEAIGNRIKAAFNFAKLKAELHMAKKVTHNRAHEKQNIWESLKTTS</sequence>
<dbReference type="GO" id="GO:0010460">
    <property type="term" value="P:positive regulation of heart rate"/>
    <property type="evidence" value="ECO:0007669"/>
    <property type="project" value="Ensembl"/>
</dbReference>
<organism evidence="10 11">
    <name type="scientific">Ornithorhynchus anatinus</name>
    <name type="common">Duckbill platypus</name>
    <dbReference type="NCBI Taxonomy" id="9258"/>
    <lineage>
        <taxon>Eukaryota</taxon>
        <taxon>Metazoa</taxon>
        <taxon>Chordata</taxon>
        <taxon>Craniata</taxon>
        <taxon>Vertebrata</taxon>
        <taxon>Euteleostomi</taxon>
        <taxon>Mammalia</taxon>
        <taxon>Monotremata</taxon>
        <taxon>Ornithorhynchidae</taxon>
        <taxon>Ornithorhynchus</taxon>
    </lineage>
</organism>
<dbReference type="GO" id="GO:0071806">
    <property type="term" value="P:protein transmembrane transport"/>
    <property type="evidence" value="ECO:0007669"/>
    <property type="project" value="Ensembl"/>
</dbReference>
<dbReference type="Ensembl" id="ENSOANT00000011456.3">
    <property type="protein sequence ID" value="ENSOANP00000011454.3"/>
    <property type="gene ID" value="ENSOANG00000007197.3"/>
</dbReference>
<dbReference type="GO" id="GO:0003357">
    <property type="term" value="P:noradrenergic neuron differentiation"/>
    <property type="evidence" value="ECO:0007669"/>
    <property type="project" value="Ensembl"/>
</dbReference>
<dbReference type="GO" id="GO:0097492">
    <property type="term" value="P:sympathetic neuron axon guidance"/>
    <property type="evidence" value="ECO:0007669"/>
    <property type="project" value="Ensembl"/>
</dbReference>
<dbReference type="HOGENOM" id="CLU_090013_1_0_1"/>
<dbReference type="GO" id="GO:0070294">
    <property type="term" value="P:renal sodium ion absorption"/>
    <property type="evidence" value="ECO:0007669"/>
    <property type="project" value="Ensembl"/>
</dbReference>
<dbReference type="OMA" id="TDHRNRC"/>
<dbReference type="CTD" id="1906"/>
<dbReference type="GO" id="GO:0060070">
    <property type="term" value="P:canonical Wnt signaling pathway"/>
    <property type="evidence" value="ECO:0007669"/>
    <property type="project" value="Ensembl"/>
</dbReference>
<evidence type="ECO:0000256" key="4">
    <source>
        <dbReference type="ARBA" id="ARBA00022858"/>
    </source>
</evidence>
<evidence type="ECO:0000256" key="6">
    <source>
        <dbReference type="ARBA" id="ARBA00040197"/>
    </source>
</evidence>
<dbReference type="GO" id="GO:0045944">
    <property type="term" value="P:positive regulation of transcription by RNA polymerase II"/>
    <property type="evidence" value="ECO:0007669"/>
    <property type="project" value="Ensembl"/>
</dbReference>
<dbReference type="GeneTree" id="ENSGT00950000183053"/>
<dbReference type="GO" id="GO:0031708">
    <property type="term" value="F:endothelin B receptor binding"/>
    <property type="evidence" value="ECO:0000318"/>
    <property type="project" value="GO_Central"/>
</dbReference>
<evidence type="ECO:0000256" key="8">
    <source>
        <dbReference type="SAM" id="SignalP"/>
    </source>
</evidence>
<dbReference type="Proteomes" id="UP000002279">
    <property type="component" value="Chromosome X2"/>
</dbReference>
<evidence type="ECO:0000256" key="3">
    <source>
        <dbReference type="ARBA" id="ARBA00022525"/>
    </source>
</evidence>
<dbReference type="GO" id="GO:0141156">
    <property type="term" value="P:cAMP/PKA signal transduction"/>
    <property type="evidence" value="ECO:0007669"/>
    <property type="project" value="Ensembl"/>
</dbReference>